<evidence type="ECO:0000313" key="3">
    <source>
        <dbReference type="Proteomes" id="UP001596415"/>
    </source>
</evidence>
<accession>A0ABW2MUX4</accession>
<feature type="transmembrane region" description="Helical" evidence="1">
    <location>
        <begin position="186"/>
        <end position="203"/>
    </location>
</feature>
<feature type="transmembrane region" description="Helical" evidence="1">
    <location>
        <begin position="90"/>
        <end position="107"/>
    </location>
</feature>
<organism evidence="2 3">
    <name type="scientific">Jejudonia soesokkakensis</name>
    <dbReference type="NCBI Taxonomy" id="1323432"/>
    <lineage>
        <taxon>Bacteria</taxon>
        <taxon>Pseudomonadati</taxon>
        <taxon>Bacteroidota</taxon>
        <taxon>Flavobacteriia</taxon>
        <taxon>Flavobacteriales</taxon>
        <taxon>Flavobacteriaceae</taxon>
        <taxon>Jejudonia</taxon>
    </lineage>
</organism>
<gene>
    <name evidence="2" type="ORF">ACFQO1_07250</name>
</gene>
<keyword evidence="1" id="KW-0472">Membrane</keyword>
<comment type="caution">
    <text evidence="2">The sequence shown here is derived from an EMBL/GenBank/DDBJ whole genome shotgun (WGS) entry which is preliminary data.</text>
</comment>
<keyword evidence="1" id="KW-1133">Transmembrane helix</keyword>
<dbReference type="Proteomes" id="UP001596415">
    <property type="component" value="Unassembled WGS sequence"/>
</dbReference>
<keyword evidence="1" id="KW-0812">Transmembrane</keyword>
<evidence type="ECO:0000256" key="1">
    <source>
        <dbReference type="SAM" id="Phobius"/>
    </source>
</evidence>
<feature type="transmembrane region" description="Helical" evidence="1">
    <location>
        <begin position="63"/>
        <end position="83"/>
    </location>
</feature>
<sequence length="214" mass="25328">MEVIINALSNVIFILLSVASVIYFIGFAKHSKAYKIFTIYLLTMFIIEWLLRVIVLFDWNDSTLFLFVYYFVFQFIILSLFYQKLLNFRWIYYVLVAGLLFFVVQYSNDPEMYFRYNPIGVVVGQGVIVIYSLLYFYKLLSEKGEFVIVNSGIFFYLLTSMLIFASGNLVFNIKISTETIVLLGKIIRVLYLIFLILIMIEWYRNYRDPKKVSS</sequence>
<keyword evidence="3" id="KW-1185">Reference proteome</keyword>
<feature type="transmembrane region" description="Helical" evidence="1">
    <location>
        <begin position="37"/>
        <end position="57"/>
    </location>
</feature>
<dbReference type="RefSeq" id="WP_380217324.1">
    <property type="nucleotide sequence ID" value="NZ_JBHTBN010000003.1"/>
</dbReference>
<dbReference type="EMBL" id="JBHTBN010000003">
    <property type="protein sequence ID" value="MFC7357478.1"/>
    <property type="molecule type" value="Genomic_DNA"/>
</dbReference>
<evidence type="ECO:0008006" key="4">
    <source>
        <dbReference type="Google" id="ProtNLM"/>
    </source>
</evidence>
<feature type="transmembrane region" description="Helical" evidence="1">
    <location>
        <begin position="146"/>
        <end position="166"/>
    </location>
</feature>
<name>A0ABW2MUX4_9FLAO</name>
<feature type="transmembrane region" description="Helical" evidence="1">
    <location>
        <begin position="119"/>
        <end position="137"/>
    </location>
</feature>
<feature type="transmembrane region" description="Helical" evidence="1">
    <location>
        <begin position="6"/>
        <end position="25"/>
    </location>
</feature>
<protein>
    <recommendedName>
        <fullName evidence="4">Histidine kinase N-terminal 7TM region domain-containing protein</fullName>
    </recommendedName>
</protein>
<evidence type="ECO:0000313" key="2">
    <source>
        <dbReference type="EMBL" id="MFC7357478.1"/>
    </source>
</evidence>
<reference evidence="3" key="1">
    <citation type="journal article" date="2019" name="Int. J. Syst. Evol. Microbiol.">
        <title>The Global Catalogue of Microorganisms (GCM) 10K type strain sequencing project: providing services to taxonomists for standard genome sequencing and annotation.</title>
        <authorList>
            <consortium name="The Broad Institute Genomics Platform"/>
            <consortium name="The Broad Institute Genome Sequencing Center for Infectious Disease"/>
            <person name="Wu L."/>
            <person name="Ma J."/>
        </authorList>
    </citation>
    <scope>NUCLEOTIDE SEQUENCE [LARGE SCALE GENOMIC DNA]</scope>
    <source>
        <strain evidence="3">CGMCC 1.16306</strain>
    </source>
</reference>
<proteinExistence type="predicted"/>